<reference evidence="3 4" key="1">
    <citation type="journal article" date="2018" name="Environ. Microbiol.">
        <title>Ecological and genomic features of two widespread freshwater picocyanobacteria.</title>
        <authorList>
            <person name="Cabello-Yeves P.J."/>
            <person name="Picazo A."/>
            <person name="Camacho A."/>
            <person name="Callieri C."/>
            <person name="Rosselli R."/>
            <person name="Roda-Garcia J.J."/>
            <person name="Coutinho F.H."/>
            <person name="Rodriguez-Valera F."/>
        </authorList>
    </citation>
    <scope>NUCLEOTIDE SEQUENCE [LARGE SCALE GENOMIC DNA]</scope>
    <source>
        <strain evidence="3 4">Tous</strain>
    </source>
</reference>
<evidence type="ECO:0000256" key="2">
    <source>
        <dbReference type="SAM" id="SignalP"/>
    </source>
</evidence>
<feature type="compositionally biased region" description="Polar residues" evidence="1">
    <location>
        <begin position="48"/>
        <end position="82"/>
    </location>
</feature>
<dbReference type="AlphaFoldDB" id="A0A2P7MZB3"/>
<accession>A0A2P7MZB3</accession>
<evidence type="ECO:0000313" key="4">
    <source>
        <dbReference type="Proteomes" id="UP000243002"/>
    </source>
</evidence>
<gene>
    <name evidence="3" type="ORF">C7K55_03610</name>
</gene>
<evidence type="ECO:0000313" key="3">
    <source>
        <dbReference type="EMBL" id="PSJ06545.1"/>
    </source>
</evidence>
<keyword evidence="4" id="KW-1185">Reference proteome</keyword>
<feature type="chain" id="PRO_5015176858" evidence="2">
    <location>
        <begin position="28"/>
        <end position="89"/>
    </location>
</feature>
<feature type="signal peptide" evidence="2">
    <location>
        <begin position="1"/>
        <end position="27"/>
    </location>
</feature>
<proteinExistence type="predicted"/>
<dbReference type="EMBL" id="PXXO01000003">
    <property type="protein sequence ID" value="PSJ06545.1"/>
    <property type="molecule type" value="Genomic_DNA"/>
</dbReference>
<dbReference type="Proteomes" id="UP000243002">
    <property type="component" value="Unassembled WGS sequence"/>
</dbReference>
<keyword evidence="2" id="KW-0732">Signal</keyword>
<protein>
    <submittedName>
        <fullName evidence="3">Uncharacterized protein</fullName>
    </submittedName>
</protein>
<organism evidence="3 4">
    <name type="scientific">Cyanobium usitatum str. Tous</name>
    <dbReference type="NCBI Taxonomy" id="2116684"/>
    <lineage>
        <taxon>Bacteria</taxon>
        <taxon>Bacillati</taxon>
        <taxon>Cyanobacteriota</taxon>
        <taxon>Cyanophyceae</taxon>
        <taxon>Synechococcales</taxon>
        <taxon>Prochlorococcaceae</taxon>
        <taxon>Cyanobium</taxon>
    </lineage>
</organism>
<feature type="region of interest" description="Disordered" evidence="1">
    <location>
        <begin position="31"/>
        <end position="89"/>
    </location>
</feature>
<comment type="caution">
    <text evidence="3">The sequence shown here is derived from an EMBL/GenBank/DDBJ whole genome shotgun (WGS) entry which is preliminary data.</text>
</comment>
<evidence type="ECO:0000256" key="1">
    <source>
        <dbReference type="SAM" id="MobiDB-lite"/>
    </source>
</evidence>
<sequence>MSIPRLNPFLLGAAAAVAGLLTQPAQAQMYGYGSGWQQPRQSGPLMRPSQSGGIYQSNRPVMQQPSFGPQRQMPSQQGNGYRSGSYFGW</sequence>
<name>A0A2P7MZB3_9CYAN</name>